<proteinExistence type="predicted"/>
<accession>A0AAF0R2D8</accession>
<evidence type="ECO:0000313" key="3">
    <source>
        <dbReference type="Proteomes" id="UP001234989"/>
    </source>
</evidence>
<organism evidence="2 3">
    <name type="scientific">Solanum verrucosum</name>
    <dbReference type="NCBI Taxonomy" id="315347"/>
    <lineage>
        <taxon>Eukaryota</taxon>
        <taxon>Viridiplantae</taxon>
        <taxon>Streptophyta</taxon>
        <taxon>Embryophyta</taxon>
        <taxon>Tracheophyta</taxon>
        <taxon>Spermatophyta</taxon>
        <taxon>Magnoliopsida</taxon>
        <taxon>eudicotyledons</taxon>
        <taxon>Gunneridae</taxon>
        <taxon>Pentapetalae</taxon>
        <taxon>asterids</taxon>
        <taxon>lamiids</taxon>
        <taxon>Solanales</taxon>
        <taxon>Solanaceae</taxon>
        <taxon>Solanoideae</taxon>
        <taxon>Solaneae</taxon>
        <taxon>Solanum</taxon>
    </lineage>
</organism>
<reference evidence="2" key="1">
    <citation type="submission" date="2023-08" db="EMBL/GenBank/DDBJ databases">
        <title>A de novo genome assembly of Solanum verrucosum Schlechtendal, a Mexican diploid species geographically isolated from the other diploid A-genome species in potato relatives.</title>
        <authorList>
            <person name="Hosaka K."/>
        </authorList>
    </citation>
    <scope>NUCLEOTIDE SEQUENCE</scope>
    <source>
        <tissue evidence="2">Young leaves</tissue>
    </source>
</reference>
<sequence>MDCLSNNSSVGGESEIHSEETSDSSEQAEETSDSSEQAEGVFTPKGRDLELMEVEQVLLKVSPMKGKPKAIPRGAPRAVVLATSSGACHDPCSLSWTLREVCKLREKEIASVKGQWKNCQVEESTSETEDDMHKIYPHLFVGSGTLSFPRLSFDVRYE</sequence>
<keyword evidence="3" id="KW-1185">Reference proteome</keyword>
<evidence type="ECO:0000256" key="1">
    <source>
        <dbReference type="SAM" id="MobiDB-lite"/>
    </source>
</evidence>
<protein>
    <submittedName>
        <fullName evidence="2">Uncharacterized protein</fullName>
    </submittedName>
</protein>
<name>A0AAF0R2D8_SOLVR</name>
<dbReference type="EMBL" id="CP133617">
    <property type="protein sequence ID" value="WMV32853.1"/>
    <property type="molecule type" value="Genomic_DNA"/>
</dbReference>
<feature type="compositionally biased region" description="Polar residues" evidence="1">
    <location>
        <begin position="1"/>
        <end position="11"/>
    </location>
</feature>
<dbReference type="Proteomes" id="UP001234989">
    <property type="component" value="Chromosome 6"/>
</dbReference>
<feature type="compositionally biased region" description="Acidic residues" evidence="1">
    <location>
        <begin position="21"/>
        <end position="33"/>
    </location>
</feature>
<evidence type="ECO:0000313" key="2">
    <source>
        <dbReference type="EMBL" id="WMV32853.1"/>
    </source>
</evidence>
<dbReference type="AlphaFoldDB" id="A0AAF0R2D8"/>
<feature type="region of interest" description="Disordered" evidence="1">
    <location>
        <begin position="1"/>
        <end position="47"/>
    </location>
</feature>
<gene>
    <name evidence="2" type="ORF">MTR67_026238</name>
</gene>